<keyword evidence="4 14" id="KW-0963">Cytoplasm</keyword>
<dbReference type="SFLD" id="SFLDG01062">
    <property type="entry name" value="methyltransferase_(Class_A)"/>
    <property type="match status" value="1"/>
</dbReference>
<comment type="catalytic activity">
    <reaction evidence="14">
        <text>adenosine(2503) in 23S rRNA + 2 reduced [2Fe-2S]-[ferredoxin] + 2 S-adenosyl-L-methionine = 2-methyladenosine(2503) in 23S rRNA + 5'-deoxyadenosine + L-methionine + 2 oxidized [2Fe-2S]-[ferredoxin] + S-adenosyl-L-homocysteine</text>
        <dbReference type="Rhea" id="RHEA:42916"/>
        <dbReference type="Rhea" id="RHEA-COMP:10000"/>
        <dbReference type="Rhea" id="RHEA-COMP:10001"/>
        <dbReference type="Rhea" id="RHEA-COMP:10152"/>
        <dbReference type="Rhea" id="RHEA-COMP:10282"/>
        <dbReference type="ChEBI" id="CHEBI:17319"/>
        <dbReference type="ChEBI" id="CHEBI:33737"/>
        <dbReference type="ChEBI" id="CHEBI:33738"/>
        <dbReference type="ChEBI" id="CHEBI:57844"/>
        <dbReference type="ChEBI" id="CHEBI:57856"/>
        <dbReference type="ChEBI" id="CHEBI:59789"/>
        <dbReference type="ChEBI" id="CHEBI:74411"/>
        <dbReference type="ChEBI" id="CHEBI:74497"/>
        <dbReference type="EC" id="2.1.1.192"/>
    </reaction>
</comment>
<dbReference type="SFLD" id="SFLDS00029">
    <property type="entry name" value="Radical_SAM"/>
    <property type="match status" value="1"/>
</dbReference>
<evidence type="ECO:0000256" key="7">
    <source>
        <dbReference type="ARBA" id="ARBA00022679"/>
    </source>
</evidence>
<comment type="subcellular location">
    <subcellularLocation>
        <location evidence="1 14">Cytoplasm</location>
    </subcellularLocation>
</comment>
<feature type="binding site" evidence="14">
    <location>
        <position position="288"/>
    </location>
    <ligand>
        <name>S-adenosyl-L-methionine</name>
        <dbReference type="ChEBI" id="CHEBI:59789"/>
    </ligand>
</feature>
<dbReference type="InterPro" id="IPR027492">
    <property type="entry name" value="RNA_MTrfase_RlmN"/>
</dbReference>
<comment type="caution">
    <text evidence="16">The sequence shown here is derived from an EMBL/GenBank/DDBJ whole genome shotgun (WGS) entry which is preliminary data.</text>
</comment>
<comment type="caution">
    <text evidence="14">Lacks conserved residue(s) required for the propagation of feature annotation.</text>
</comment>
<dbReference type="InterPro" id="IPR048641">
    <property type="entry name" value="RlmN_N"/>
</dbReference>
<dbReference type="GO" id="GO:0070475">
    <property type="term" value="P:rRNA base methylation"/>
    <property type="evidence" value="ECO:0007669"/>
    <property type="project" value="UniProtKB-UniRule"/>
</dbReference>
<feature type="binding site" evidence="14">
    <location>
        <position position="113"/>
    </location>
    <ligand>
        <name>[4Fe-4S] cluster</name>
        <dbReference type="ChEBI" id="CHEBI:49883"/>
        <note>4Fe-4S-S-AdoMet</note>
    </ligand>
</feature>
<comment type="miscellaneous">
    <text evidence="14">Reaction proceeds by a ping-pong mechanism involving intermediate methylation of a conserved cysteine residue.</text>
</comment>
<evidence type="ECO:0000256" key="13">
    <source>
        <dbReference type="ARBA" id="ARBA00023157"/>
    </source>
</evidence>
<keyword evidence="17" id="KW-1185">Reference proteome</keyword>
<dbReference type="NCBIfam" id="TIGR00048">
    <property type="entry name" value="rRNA_mod_RlmN"/>
    <property type="match status" value="1"/>
</dbReference>
<evidence type="ECO:0000313" key="16">
    <source>
        <dbReference type="EMBL" id="RRG23648.1"/>
    </source>
</evidence>
<dbReference type="InterPro" id="IPR007197">
    <property type="entry name" value="rSAM"/>
</dbReference>
<evidence type="ECO:0000256" key="4">
    <source>
        <dbReference type="ARBA" id="ARBA00022490"/>
    </source>
</evidence>
<feature type="active site" description="Proton acceptor" evidence="14">
    <location>
        <position position="93"/>
    </location>
</feature>
<comment type="function">
    <text evidence="14">Specifically methylates position 2 of adenine 2503 in 23S rRNA and position 2 of adenine 37 in tRNAs.</text>
</comment>
<keyword evidence="5 14" id="KW-0698">rRNA processing</keyword>
<comment type="cofactor">
    <cofactor evidence="14">
        <name>[4Fe-4S] cluster</name>
        <dbReference type="ChEBI" id="CHEBI:49883"/>
    </cofactor>
    <text evidence="14">Binds 1 [4Fe-4S] cluster. The cluster is coordinated with 3 cysteines and an exchangeable S-adenosyl-L-methionine.</text>
</comment>
<dbReference type="InterPro" id="IPR058240">
    <property type="entry name" value="rSAM_sf"/>
</dbReference>
<feature type="binding site" evidence="14">
    <location>
        <position position="117"/>
    </location>
    <ligand>
        <name>[4Fe-4S] cluster</name>
        <dbReference type="ChEBI" id="CHEBI:49883"/>
        <note>4Fe-4S-S-AdoMet</note>
    </ligand>
</feature>
<organism evidence="16 17">
    <name type="scientific">Ancylomarina euxinus</name>
    <dbReference type="NCBI Taxonomy" id="2283627"/>
    <lineage>
        <taxon>Bacteria</taxon>
        <taxon>Pseudomonadati</taxon>
        <taxon>Bacteroidota</taxon>
        <taxon>Bacteroidia</taxon>
        <taxon>Marinilabiliales</taxon>
        <taxon>Marinifilaceae</taxon>
        <taxon>Ancylomarina</taxon>
    </lineage>
</organism>
<dbReference type="InterPro" id="IPR004383">
    <property type="entry name" value="rRNA_lsu_MTrfase_RlmN/Cfr"/>
</dbReference>
<dbReference type="EC" id="2.1.1.192" evidence="14"/>
<evidence type="ECO:0000256" key="12">
    <source>
        <dbReference type="ARBA" id="ARBA00023014"/>
    </source>
</evidence>
<protein>
    <recommendedName>
        <fullName evidence="14">Probable dual-specificity RNA methyltransferase RlmN</fullName>
        <ecNumber evidence="14">2.1.1.192</ecNumber>
    </recommendedName>
    <alternativeName>
        <fullName evidence="14">23S rRNA (adenine(2503)-C(2))-methyltransferase</fullName>
    </alternativeName>
    <alternativeName>
        <fullName evidence="14">23S rRNA m2A2503 methyltransferase</fullName>
    </alternativeName>
    <alternativeName>
        <fullName evidence="14">Ribosomal RNA large subunit methyltransferase N</fullName>
    </alternativeName>
    <alternativeName>
        <fullName evidence="14">tRNA (adenine(37)-C(2))-methyltransferase</fullName>
    </alternativeName>
    <alternativeName>
        <fullName evidence="14">tRNA m2A37 methyltransferase</fullName>
    </alternativeName>
</protein>
<evidence type="ECO:0000256" key="1">
    <source>
        <dbReference type="ARBA" id="ARBA00004496"/>
    </source>
</evidence>
<evidence type="ECO:0000259" key="15">
    <source>
        <dbReference type="PROSITE" id="PS51918"/>
    </source>
</evidence>
<dbReference type="Pfam" id="PF04055">
    <property type="entry name" value="Radical_SAM"/>
    <property type="match status" value="1"/>
</dbReference>
<dbReference type="GO" id="GO:0051539">
    <property type="term" value="F:4 iron, 4 sulfur cluster binding"/>
    <property type="evidence" value="ECO:0007669"/>
    <property type="project" value="UniProtKB-UniRule"/>
</dbReference>
<dbReference type="InterPro" id="IPR013785">
    <property type="entry name" value="Aldolase_TIM"/>
</dbReference>
<keyword evidence="7 14" id="KW-0808">Transferase</keyword>
<dbReference type="GO" id="GO:0019843">
    <property type="term" value="F:rRNA binding"/>
    <property type="evidence" value="ECO:0007669"/>
    <property type="project" value="UniProtKB-UniRule"/>
</dbReference>
<keyword evidence="3 14" id="KW-0004">4Fe-4S</keyword>
<dbReference type="GO" id="GO:0005737">
    <property type="term" value="C:cytoplasm"/>
    <property type="evidence" value="ECO:0007669"/>
    <property type="project" value="UniProtKB-SubCell"/>
</dbReference>
<evidence type="ECO:0000256" key="8">
    <source>
        <dbReference type="ARBA" id="ARBA00022691"/>
    </source>
</evidence>
<dbReference type="OrthoDB" id="9793973at2"/>
<dbReference type="SUPFAM" id="SSF102114">
    <property type="entry name" value="Radical SAM enzymes"/>
    <property type="match status" value="1"/>
</dbReference>
<feature type="domain" description="Radical SAM core" evidence="15">
    <location>
        <begin position="99"/>
        <end position="326"/>
    </location>
</feature>
<comment type="similarity">
    <text evidence="2 14">Belongs to the radical SAM superfamily. RlmN family.</text>
</comment>
<evidence type="ECO:0000256" key="9">
    <source>
        <dbReference type="ARBA" id="ARBA00022694"/>
    </source>
</evidence>
<keyword evidence="12 14" id="KW-0411">Iron-sulfur</keyword>
<dbReference type="Proteomes" id="UP000285794">
    <property type="component" value="Unassembled WGS sequence"/>
</dbReference>
<dbReference type="GO" id="GO:0002935">
    <property type="term" value="F:tRNA (adenine(37)-C2)-methyltransferase activity"/>
    <property type="evidence" value="ECO:0007669"/>
    <property type="project" value="UniProtKB-UniRule"/>
</dbReference>
<keyword evidence="13 14" id="KW-1015">Disulfide bond</keyword>
<accession>A0A425Y563</accession>
<proteinExistence type="inferred from homology"/>
<dbReference type="GO" id="GO:0046872">
    <property type="term" value="F:metal ion binding"/>
    <property type="evidence" value="ECO:0007669"/>
    <property type="project" value="UniProtKB-KW"/>
</dbReference>
<dbReference type="PIRSF" id="PIRSF006004">
    <property type="entry name" value="CHP00048"/>
    <property type="match status" value="1"/>
</dbReference>
<gene>
    <name evidence="14" type="primary">rlmN</name>
    <name evidence="16" type="ORF">DWB61_04455</name>
</gene>
<evidence type="ECO:0000313" key="17">
    <source>
        <dbReference type="Proteomes" id="UP000285794"/>
    </source>
</evidence>
<dbReference type="PANTHER" id="PTHR30544:SF5">
    <property type="entry name" value="RADICAL SAM CORE DOMAIN-CONTAINING PROTEIN"/>
    <property type="match status" value="1"/>
</dbReference>
<dbReference type="HAMAP" id="MF_01849">
    <property type="entry name" value="RNA_methyltr_RlmN"/>
    <property type="match status" value="1"/>
</dbReference>
<name>A0A425Y563_9BACT</name>
<evidence type="ECO:0000256" key="2">
    <source>
        <dbReference type="ARBA" id="ARBA00007544"/>
    </source>
</evidence>
<feature type="active site" description="S-methylcysteine intermediate" evidence="14">
    <location>
        <position position="331"/>
    </location>
</feature>
<evidence type="ECO:0000256" key="3">
    <source>
        <dbReference type="ARBA" id="ARBA00022485"/>
    </source>
</evidence>
<feature type="binding site" evidence="14">
    <location>
        <position position="190"/>
    </location>
    <ligand>
        <name>S-adenosyl-L-methionine</name>
        <dbReference type="ChEBI" id="CHEBI:59789"/>
    </ligand>
</feature>
<evidence type="ECO:0000256" key="6">
    <source>
        <dbReference type="ARBA" id="ARBA00022603"/>
    </source>
</evidence>
<dbReference type="Gene3D" id="1.10.150.530">
    <property type="match status" value="1"/>
</dbReference>
<feature type="binding site" evidence="14">
    <location>
        <begin position="212"/>
        <end position="214"/>
    </location>
    <ligand>
        <name>S-adenosyl-L-methionine</name>
        <dbReference type="ChEBI" id="CHEBI:59789"/>
    </ligand>
</feature>
<dbReference type="InterPro" id="IPR040072">
    <property type="entry name" value="Methyltransferase_A"/>
</dbReference>
<evidence type="ECO:0000256" key="14">
    <source>
        <dbReference type="HAMAP-Rule" id="MF_01849"/>
    </source>
</evidence>
<keyword evidence="10 14" id="KW-0479">Metal-binding</keyword>
<dbReference type="AlphaFoldDB" id="A0A425Y563"/>
<dbReference type="PROSITE" id="PS51918">
    <property type="entry name" value="RADICAL_SAM"/>
    <property type="match status" value="1"/>
</dbReference>
<evidence type="ECO:0000256" key="11">
    <source>
        <dbReference type="ARBA" id="ARBA00023004"/>
    </source>
</evidence>
<comment type="catalytic activity">
    <reaction evidence="14">
        <text>adenosine(37) in tRNA + 2 reduced [2Fe-2S]-[ferredoxin] + 2 S-adenosyl-L-methionine = 2-methyladenosine(37) in tRNA + 5'-deoxyadenosine + L-methionine + 2 oxidized [2Fe-2S]-[ferredoxin] + S-adenosyl-L-homocysteine</text>
        <dbReference type="Rhea" id="RHEA:43332"/>
        <dbReference type="Rhea" id="RHEA-COMP:10000"/>
        <dbReference type="Rhea" id="RHEA-COMP:10001"/>
        <dbReference type="Rhea" id="RHEA-COMP:10162"/>
        <dbReference type="Rhea" id="RHEA-COMP:10485"/>
        <dbReference type="ChEBI" id="CHEBI:17319"/>
        <dbReference type="ChEBI" id="CHEBI:33737"/>
        <dbReference type="ChEBI" id="CHEBI:33738"/>
        <dbReference type="ChEBI" id="CHEBI:57844"/>
        <dbReference type="ChEBI" id="CHEBI:57856"/>
        <dbReference type="ChEBI" id="CHEBI:59789"/>
        <dbReference type="ChEBI" id="CHEBI:74411"/>
        <dbReference type="ChEBI" id="CHEBI:74497"/>
        <dbReference type="EC" id="2.1.1.192"/>
    </reaction>
</comment>
<dbReference type="CDD" id="cd01335">
    <property type="entry name" value="Radical_SAM"/>
    <property type="match status" value="1"/>
</dbReference>
<evidence type="ECO:0000256" key="10">
    <source>
        <dbReference type="ARBA" id="ARBA00022723"/>
    </source>
</evidence>
<dbReference type="EMBL" id="QQWG01000003">
    <property type="protein sequence ID" value="RRG23648.1"/>
    <property type="molecule type" value="Genomic_DNA"/>
</dbReference>
<dbReference type="GO" id="GO:0070040">
    <property type="term" value="F:rRNA (adenine(2503)-C2-)-methyltransferase activity"/>
    <property type="evidence" value="ECO:0007669"/>
    <property type="project" value="UniProtKB-UniRule"/>
</dbReference>
<keyword evidence="6 14" id="KW-0489">Methyltransferase</keyword>
<dbReference type="PANTHER" id="PTHR30544">
    <property type="entry name" value="23S RRNA METHYLTRANSFERASE"/>
    <property type="match status" value="1"/>
</dbReference>
<keyword evidence="9 14" id="KW-0819">tRNA processing</keyword>
<sequence>MAKEILLGKTLEELTQVVLDLKLPKFTAKQIADWLYKKDITSIDEMLNLSLKARTILKDNFDIGLTATIKEQCSVDGTKKYLYPTNMPNQFIETAYIPDDDRATLCVSSQVGCKMGCLFCMTGKQGFQGQLKAGDIINQVRSLPEWHQLTNIVYMGMGEPLDNVPEVMKSLEILTADYAMAMSPRRITVSTIGIIPGMKTFLNESECHLAVSLHTPFDDERKKLMPVQNVYPVKDVLKMIREFDFGRQRRVSFEYIMFKGINDTPAHVKELCKILDGIKCRMNLIRFHPIPNSPLLGSDEETIEEFKDLLNKKGITTTIRRSRGLDIFAACGLLSTKELVKQQSKDY</sequence>
<dbReference type="Pfam" id="PF21016">
    <property type="entry name" value="RlmN_N"/>
    <property type="match status" value="1"/>
</dbReference>
<dbReference type="GO" id="GO:0030488">
    <property type="term" value="P:tRNA methylation"/>
    <property type="evidence" value="ECO:0007669"/>
    <property type="project" value="UniProtKB-UniRule"/>
</dbReference>
<dbReference type="FunFam" id="3.20.20.70:FF:000014">
    <property type="entry name" value="Probable dual-specificity RNA methyltransferase RlmN"/>
    <property type="match status" value="1"/>
</dbReference>
<dbReference type="RefSeq" id="WP_125029689.1">
    <property type="nucleotide sequence ID" value="NZ_JAPXVP010000003.1"/>
</dbReference>
<keyword evidence="8 14" id="KW-0949">S-adenosyl-L-methionine</keyword>
<dbReference type="SFLD" id="SFLDF00275">
    <property type="entry name" value="adenosine_C2_methyltransferase"/>
    <property type="match status" value="1"/>
</dbReference>
<feature type="binding site" evidence="14">
    <location>
        <begin position="158"/>
        <end position="159"/>
    </location>
    <ligand>
        <name>S-adenosyl-L-methionine</name>
        <dbReference type="ChEBI" id="CHEBI:59789"/>
    </ligand>
</feature>
<evidence type="ECO:0000256" key="5">
    <source>
        <dbReference type="ARBA" id="ARBA00022552"/>
    </source>
</evidence>
<feature type="binding site" evidence="14">
    <location>
        <position position="120"/>
    </location>
    <ligand>
        <name>[4Fe-4S] cluster</name>
        <dbReference type="ChEBI" id="CHEBI:49883"/>
        <note>4Fe-4S-S-AdoMet</note>
    </ligand>
</feature>
<dbReference type="Gene3D" id="3.20.20.70">
    <property type="entry name" value="Aldolase class I"/>
    <property type="match status" value="1"/>
</dbReference>
<keyword evidence="11 14" id="KW-0408">Iron</keyword>
<dbReference type="GO" id="GO:0000049">
    <property type="term" value="F:tRNA binding"/>
    <property type="evidence" value="ECO:0007669"/>
    <property type="project" value="UniProtKB-UniRule"/>
</dbReference>
<reference evidence="16 17" key="1">
    <citation type="submission" date="2018-07" db="EMBL/GenBank/DDBJ databases">
        <title>Draft genome sequence of Ancylomarina sp. M1P.</title>
        <authorList>
            <person name="Yadav S."/>
            <person name="Villanueva L."/>
            <person name="Damste J.S.S."/>
        </authorList>
    </citation>
    <scope>NUCLEOTIDE SEQUENCE [LARGE SCALE GENOMIC DNA]</scope>
    <source>
        <strain evidence="16 17">M1P</strain>
    </source>
</reference>